<dbReference type="AlphaFoldDB" id="A0A2B7WJI3"/>
<dbReference type="Proteomes" id="UP000224080">
    <property type="component" value="Unassembled WGS sequence"/>
</dbReference>
<keyword evidence="2" id="KW-1185">Reference proteome</keyword>
<accession>A0A2B7WJI3</accession>
<dbReference type="OrthoDB" id="6365676at2759"/>
<reference evidence="1 2" key="1">
    <citation type="submission" date="2017-10" db="EMBL/GenBank/DDBJ databases">
        <title>Comparative genomics in systemic dimorphic fungi from Ajellomycetaceae.</title>
        <authorList>
            <person name="Munoz J.F."/>
            <person name="Mcewen J.G."/>
            <person name="Clay O.K."/>
            <person name="Cuomo C.A."/>
        </authorList>
    </citation>
    <scope>NUCLEOTIDE SEQUENCE [LARGE SCALE GENOMIC DNA]</scope>
    <source>
        <strain evidence="1 2">UAMH130</strain>
    </source>
</reference>
<dbReference type="EMBL" id="PDNC01000167">
    <property type="protein sequence ID" value="PGG96667.1"/>
    <property type="molecule type" value="Genomic_DNA"/>
</dbReference>
<protein>
    <recommendedName>
        <fullName evidence="3">F-box domain-containing protein</fullName>
    </recommendedName>
</protein>
<evidence type="ECO:0000313" key="1">
    <source>
        <dbReference type="EMBL" id="PGG96667.1"/>
    </source>
</evidence>
<sequence length="347" mass="38621">MPELPNELILHIIRCLIPSSPPVAFKPQHPVTKTLLNLTLVSHVTSDTAKRLLLKHCLYLDSAERLAKVISLRHQSSVDLTVAAPEGLFLAPFPTENLDCPSIVHNVSLLLSDITGTLTRLVINLPLRFLYPEEDKNHVRPVLREAFSRLTALEEFCSMQDELYLATAIETPGPEPEVWQAWPRLRRLALYNVCADSPGFVAGIKCCSNLTHLVLTRPDGIFSHLADDLDGFAALARLERVIVVNTERGFTRNRDFHEDEGVVAEDTLLGRLRSAWLRNSDINIGPAREEMSESDYFCIAIKVPLPPDLVDDGEIDILLTQEWVGSHALDGSLWDLSGTPFLDSPAS</sequence>
<proteinExistence type="predicted"/>
<evidence type="ECO:0008006" key="3">
    <source>
        <dbReference type="Google" id="ProtNLM"/>
    </source>
</evidence>
<organism evidence="1 2">
    <name type="scientific">Blastomyces parvus</name>
    <dbReference type="NCBI Taxonomy" id="2060905"/>
    <lineage>
        <taxon>Eukaryota</taxon>
        <taxon>Fungi</taxon>
        <taxon>Dikarya</taxon>
        <taxon>Ascomycota</taxon>
        <taxon>Pezizomycotina</taxon>
        <taxon>Eurotiomycetes</taxon>
        <taxon>Eurotiomycetidae</taxon>
        <taxon>Onygenales</taxon>
        <taxon>Ajellomycetaceae</taxon>
        <taxon>Blastomyces</taxon>
    </lineage>
</organism>
<gene>
    <name evidence="1" type="ORF">GX51_07707</name>
</gene>
<name>A0A2B7WJI3_9EURO</name>
<evidence type="ECO:0000313" key="2">
    <source>
        <dbReference type="Proteomes" id="UP000224080"/>
    </source>
</evidence>
<comment type="caution">
    <text evidence="1">The sequence shown here is derived from an EMBL/GenBank/DDBJ whole genome shotgun (WGS) entry which is preliminary data.</text>
</comment>